<keyword evidence="8" id="KW-1185">Reference proteome</keyword>
<keyword evidence="2" id="KW-1003">Cell membrane</keyword>
<dbReference type="GO" id="GO:0016746">
    <property type="term" value="F:acyltransferase activity"/>
    <property type="evidence" value="ECO:0007669"/>
    <property type="project" value="UniProtKB-KW"/>
</dbReference>
<evidence type="ECO:0000256" key="1">
    <source>
        <dbReference type="ARBA" id="ARBA00004533"/>
    </source>
</evidence>
<keyword evidence="6 7" id="KW-0012">Acyltransferase</keyword>
<dbReference type="Pfam" id="PF03279">
    <property type="entry name" value="Lip_A_acyltrans"/>
    <property type="match status" value="1"/>
</dbReference>
<dbReference type="EMBL" id="JBHSMF010000015">
    <property type="protein sequence ID" value="MFC5500412.1"/>
    <property type="molecule type" value="Genomic_DNA"/>
</dbReference>
<proteinExistence type="predicted"/>
<dbReference type="CDD" id="cd07984">
    <property type="entry name" value="LPLAT_LABLAT-like"/>
    <property type="match status" value="1"/>
</dbReference>
<evidence type="ECO:0000256" key="5">
    <source>
        <dbReference type="ARBA" id="ARBA00023136"/>
    </source>
</evidence>
<gene>
    <name evidence="7" type="ORF">ACFPOE_22915</name>
</gene>
<dbReference type="InterPro" id="IPR004960">
    <property type="entry name" value="LipA_acyltrans"/>
</dbReference>
<dbReference type="PIRSF" id="PIRSF026649">
    <property type="entry name" value="MsbB"/>
    <property type="match status" value="1"/>
</dbReference>
<dbReference type="PANTHER" id="PTHR30606:SF10">
    <property type="entry name" value="PHOSPHATIDYLINOSITOL MANNOSIDE ACYLTRANSFERASE"/>
    <property type="match status" value="1"/>
</dbReference>
<dbReference type="NCBIfam" id="NF006487">
    <property type="entry name" value="PRK08905.1"/>
    <property type="match status" value="1"/>
</dbReference>
<evidence type="ECO:0000256" key="4">
    <source>
        <dbReference type="ARBA" id="ARBA00022679"/>
    </source>
</evidence>
<name>A0ABW0NK20_9BURK</name>
<evidence type="ECO:0000313" key="8">
    <source>
        <dbReference type="Proteomes" id="UP001596037"/>
    </source>
</evidence>
<evidence type="ECO:0000256" key="3">
    <source>
        <dbReference type="ARBA" id="ARBA00022519"/>
    </source>
</evidence>
<keyword evidence="3" id="KW-0997">Cell inner membrane</keyword>
<keyword evidence="5" id="KW-0472">Membrane</keyword>
<evidence type="ECO:0000256" key="2">
    <source>
        <dbReference type="ARBA" id="ARBA00022475"/>
    </source>
</evidence>
<protein>
    <submittedName>
        <fullName evidence="7">Lysophospholipid acyltransferase family protein</fullName>
    </submittedName>
</protein>
<dbReference type="RefSeq" id="WP_376852664.1">
    <property type="nucleotide sequence ID" value="NZ_JBHSMF010000015.1"/>
</dbReference>
<accession>A0ABW0NK20</accession>
<dbReference type="PANTHER" id="PTHR30606">
    <property type="entry name" value="LIPID A BIOSYNTHESIS LAUROYL ACYLTRANSFERASE"/>
    <property type="match status" value="1"/>
</dbReference>
<keyword evidence="4" id="KW-0808">Transferase</keyword>
<evidence type="ECO:0000256" key="6">
    <source>
        <dbReference type="ARBA" id="ARBA00023315"/>
    </source>
</evidence>
<comment type="caution">
    <text evidence="7">The sequence shown here is derived from an EMBL/GenBank/DDBJ whole genome shotgun (WGS) entry which is preliminary data.</text>
</comment>
<reference evidence="8" key="1">
    <citation type="journal article" date="2019" name="Int. J. Syst. Evol. Microbiol.">
        <title>The Global Catalogue of Microorganisms (GCM) 10K type strain sequencing project: providing services to taxonomists for standard genome sequencing and annotation.</title>
        <authorList>
            <consortium name="The Broad Institute Genomics Platform"/>
            <consortium name="The Broad Institute Genome Sequencing Center for Infectious Disease"/>
            <person name="Wu L."/>
            <person name="Ma J."/>
        </authorList>
    </citation>
    <scope>NUCLEOTIDE SEQUENCE [LARGE SCALE GENOMIC DNA]</scope>
    <source>
        <strain evidence="8">CCUG 57401</strain>
    </source>
</reference>
<dbReference type="Proteomes" id="UP001596037">
    <property type="component" value="Unassembled WGS sequence"/>
</dbReference>
<sequence>MKTLFRLLSALPLFLLHMLGGLLGWVAFLASPVYRRRFLANAAQAGLRLADVRRAIAGAGALIAETPRLWFGRPPRIEWDGAGLIEQARAAGRGVVFLTPHLGCFEATAQAYAAQHGRITVLYRPARKAWLREMVDTARGRPQLATAPTTLAGVKQMLKALKAGEAVGLLPDQVPPLGLGEWAPFFGRAAYTMTLPARLAQQTGARILLAWGERLPWGRGYRIHLRAAPPTLAADPAAAAAQVNALMETLIRECPSQYLWGYARYKAPAEAR</sequence>
<comment type="subcellular location">
    <subcellularLocation>
        <location evidence="1">Cell inner membrane</location>
    </subcellularLocation>
</comment>
<evidence type="ECO:0000313" key="7">
    <source>
        <dbReference type="EMBL" id="MFC5500412.1"/>
    </source>
</evidence>
<organism evidence="7 8">
    <name type="scientific">Caenimonas terrae</name>
    <dbReference type="NCBI Taxonomy" id="696074"/>
    <lineage>
        <taxon>Bacteria</taxon>
        <taxon>Pseudomonadati</taxon>
        <taxon>Pseudomonadota</taxon>
        <taxon>Betaproteobacteria</taxon>
        <taxon>Burkholderiales</taxon>
        <taxon>Comamonadaceae</taxon>
        <taxon>Caenimonas</taxon>
    </lineage>
</organism>